<dbReference type="Proteomes" id="UP000663845">
    <property type="component" value="Unassembled WGS sequence"/>
</dbReference>
<dbReference type="EMBL" id="CAJOAZ010000371">
    <property type="protein sequence ID" value="CAF3630306.1"/>
    <property type="molecule type" value="Genomic_DNA"/>
</dbReference>
<proteinExistence type="predicted"/>
<dbReference type="SUPFAM" id="SSF48371">
    <property type="entry name" value="ARM repeat"/>
    <property type="match status" value="1"/>
</dbReference>
<comment type="caution">
    <text evidence="3">The sequence shown here is derived from an EMBL/GenBank/DDBJ whole genome shotgun (WGS) entry which is preliminary data.</text>
</comment>
<reference evidence="3" key="1">
    <citation type="submission" date="2021-02" db="EMBL/GenBank/DDBJ databases">
        <authorList>
            <person name="Nowell W R."/>
        </authorList>
    </citation>
    <scope>NUCLEOTIDE SEQUENCE</scope>
</reference>
<sequence>MFSLEQLPNELLHYVLSYLDSDDIIYILEYQNATLFSKIDHEILTEFIVNDSSTVLSSLTIDGICLSIDSGIFQICHTLKRLTLSVEYQHHLFILLEYLPELEYLSIGIREGKAGKYDYNYSKTKTLQLKLRQLIISANDIDFNDLNLLLRQCQSTLEILKLRLKIDYIIDGRMLEPLKRSLKQFYFYFFCHSLADPSVNVDDLLSSFQTSSWLQDQSVMFFTNSFYQTYTIVSPPYNCHNFNCSLTNEFLNYRLNNRHEDMKMPRIKRIFLNDKQQPMYTIRFFTMLQFIFINLQILEIGSSFHLMENDDNNNYSCKTDTKLTTVHTLIIVNNQDHLNVKRLFRLLPNLYRLVIDYDLLVASIYDLHSVERQEKYQYQQLQEILIHFQPNQHIELDDDFKNRSSDTILADKDEYLFQEIVERFYKMIQHIKTTNQVLTSTFQMWFLNELFFKAIASLLEDISINSPKYSNQNQNMESISTLIQSIRFFQSGFDCIRNNPNENSYFSKDIFLKLKYANIDRVKLHAFMILAKILNELDILNLDNIDILTTVFIDYLYKAINDPCHSFQDVPVEHLLTSLKAFVQHDEIKDGIAKQNYFEILIRCATQTDLHVGLVLQTSLEIISSLTFNKKIHQLLITSYDNFIRYLKTVLVHSTEEDIQAAAKGVLWKLENELIITKQLLDKSENTINNKDKYDIMISYSHSNYRVWLDF</sequence>
<dbReference type="PROSITE" id="PS50181">
    <property type="entry name" value="FBOX"/>
    <property type="match status" value="1"/>
</dbReference>
<accession>A0A818PWW2</accession>
<dbReference type="AlphaFoldDB" id="A0A818PWW2"/>
<dbReference type="InterPro" id="IPR001810">
    <property type="entry name" value="F-box_dom"/>
</dbReference>
<evidence type="ECO:0000313" key="2">
    <source>
        <dbReference type="EMBL" id="CAF1205340.1"/>
    </source>
</evidence>
<name>A0A818PWW2_9BILA</name>
<evidence type="ECO:0000259" key="1">
    <source>
        <dbReference type="PROSITE" id="PS50181"/>
    </source>
</evidence>
<dbReference type="InterPro" id="IPR016024">
    <property type="entry name" value="ARM-type_fold"/>
</dbReference>
<dbReference type="Proteomes" id="UP000663844">
    <property type="component" value="Unassembled WGS sequence"/>
</dbReference>
<dbReference type="EMBL" id="CAJNOG010000373">
    <property type="protein sequence ID" value="CAF1205340.1"/>
    <property type="molecule type" value="Genomic_DNA"/>
</dbReference>
<evidence type="ECO:0000313" key="4">
    <source>
        <dbReference type="Proteomes" id="UP000663844"/>
    </source>
</evidence>
<organism evidence="3 4">
    <name type="scientific">Adineta steineri</name>
    <dbReference type="NCBI Taxonomy" id="433720"/>
    <lineage>
        <taxon>Eukaryota</taxon>
        <taxon>Metazoa</taxon>
        <taxon>Spiralia</taxon>
        <taxon>Gnathifera</taxon>
        <taxon>Rotifera</taxon>
        <taxon>Eurotatoria</taxon>
        <taxon>Bdelloidea</taxon>
        <taxon>Adinetida</taxon>
        <taxon>Adinetidae</taxon>
        <taxon>Adineta</taxon>
    </lineage>
</organism>
<evidence type="ECO:0000313" key="3">
    <source>
        <dbReference type="EMBL" id="CAF3630306.1"/>
    </source>
</evidence>
<protein>
    <recommendedName>
        <fullName evidence="1">F-box domain-containing protein</fullName>
    </recommendedName>
</protein>
<gene>
    <name evidence="2" type="ORF">JYZ213_LOCUS27150</name>
    <name evidence="3" type="ORF">OXD698_LOCUS7906</name>
</gene>
<feature type="domain" description="F-box" evidence="1">
    <location>
        <begin position="1"/>
        <end position="27"/>
    </location>
</feature>